<dbReference type="InterPro" id="IPR001245">
    <property type="entry name" value="Ser-Thr/Tyr_kinase_cat_dom"/>
</dbReference>
<dbReference type="Gene3D" id="1.10.510.10">
    <property type="entry name" value="Transferase(Phosphotransferase) domain 1"/>
    <property type="match status" value="2"/>
</dbReference>
<evidence type="ECO:0000313" key="5">
    <source>
        <dbReference type="Proteomes" id="UP000232688"/>
    </source>
</evidence>
<feature type="domain" description="Protein kinase" evidence="3">
    <location>
        <begin position="560"/>
        <end position="809"/>
    </location>
</feature>
<sequence length="809" mass="94968">MQKNIKNNFKDNNDHKTLERESLEHNLLNKIHYKKESSENIKLDNYYEKDIANKEFGFCFNCNKPQTEENWCLNCNSKFFQKEFNNWRSENMHIDKFIQEAQLNARNNNEVIEWINYDHFINVQYITRGGFSIIYGADWLDGSIDCWNYEKKNWNRITQKNGIRVILKSLNDSSNIHEDFLNELKNHLKFLYSAINNYSNFVKIYGITKDPNTSNYMIVLQEMPMGNLRSILMIKKWNQNDKYYNIYEIASSLSALHKCDLVHGDLHSGNILFKDIFTAYISDFGLSKPADQSIDYNVISGVLPYIAPEVLRGKPYTKAADIYSLGVIMWEFTSGVPAFNNRQDDFNLSLDICRGLRPEIIEGTEPDYEELMKRCWNTDPNKRPTADELAEIFDVLSTKFIMLMKDEERKSVPAIPAIPENKSYHPLTCYTSRKFDYSVKLNEILNQEELNNNDHKTLERESLEHNLLNKIHYKKESSENIKLDNYYEKDIANKEFGFCFNCNKPQTEENWCLNCNSKFFQKEFNNWRSENMHIDKFIQEAQLNARNNNEVIEWINYDHFINVQYITRGGFSIIYGADWLDGSIDCWNYEKKNWNRITQKNGIRVILKSLNDSSNIHEDFLNELKNHLKFLYSAINNYSNFVKIYGITKDPNTSNYMIVLQEMPMGNLRSILMIKKWNQNDKYYNIYEIASSLSALHKCDLVHGDLHSGNILFKDIFTAYISDFGLSKPADQSIDYNVISGVLPYIAPEVLRGKPYTKAADIYSLEELSFKFTINEKDDYKETILSESLENCKVSSTILDINQEKREKS</sequence>
<dbReference type="InterPro" id="IPR051681">
    <property type="entry name" value="Ser/Thr_Kinases-Pseudokinases"/>
</dbReference>
<organism evidence="4 5">
    <name type="scientific">Rhizophagus irregularis</name>
    <dbReference type="NCBI Taxonomy" id="588596"/>
    <lineage>
        <taxon>Eukaryota</taxon>
        <taxon>Fungi</taxon>
        <taxon>Fungi incertae sedis</taxon>
        <taxon>Mucoromycota</taxon>
        <taxon>Glomeromycotina</taxon>
        <taxon>Glomeromycetes</taxon>
        <taxon>Glomerales</taxon>
        <taxon>Glomeraceae</taxon>
        <taxon>Rhizophagus</taxon>
    </lineage>
</organism>
<keyword evidence="4" id="KW-0808">Transferase</keyword>
<comment type="caution">
    <text evidence="4">The sequence shown here is derived from an EMBL/GenBank/DDBJ whole genome shotgun (WGS) entry which is preliminary data.</text>
</comment>
<keyword evidence="4" id="KW-0418">Kinase</keyword>
<reference evidence="4 5" key="2">
    <citation type="submission" date="2017-10" db="EMBL/GenBank/DDBJ databases">
        <title>Genome analyses suggest a sexual origin of heterokaryosis in a supposedly ancient asexual fungus.</title>
        <authorList>
            <person name="Corradi N."/>
            <person name="Sedzielewska K."/>
            <person name="Noel J."/>
            <person name="Charron P."/>
            <person name="Farinelli L."/>
            <person name="Marton T."/>
            <person name="Kruger M."/>
            <person name="Pelin A."/>
            <person name="Brachmann A."/>
            <person name="Corradi N."/>
        </authorList>
    </citation>
    <scope>NUCLEOTIDE SEQUENCE [LARGE SCALE GENOMIC DNA]</scope>
    <source>
        <strain evidence="4 5">A1</strain>
    </source>
</reference>
<dbReference type="VEuPathDB" id="FungiDB:FUN_014617"/>
<name>A0A2N0QXR2_9GLOM</name>
<proteinExistence type="predicted"/>
<dbReference type="PROSITE" id="PS50011">
    <property type="entry name" value="PROTEIN_KINASE_DOM"/>
    <property type="match status" value="2"/>
</dbReference>
<dbReference type="VEuPathDB" id="FungiDB:FUN_011794"/>
<reference evidence="4 5" key="1">
    <citation type="submission" date="2017-10" db="EMBL/GenBank/DDBJ databases">
        <title>Extensive intraspecific genome diversity in a model arbuscular mycorrhizal fungus.</title>
        <authorList>
            <person name="Chen E.C.H."/>
            <person name="Morin E."/>
            <person name="Baudet D."/>
            <person name="Noel J."/>
            <person name="Ndikumana S."/>
            <person name="Charron P."/>
            <person name="St-Onge C."/>
            <person name="Giorgi J."/>
            <person name="Grigoriev I.V."/>
            <person name="Roux C."/>
            <person name="Martin F.M."/>
            <person name="Corradi N."/>
        </authorList>
    </citation>
    <scope>NUCLEOTIDE SEQUENCE [LARGE SCALE GENOMIC DNA]</scope>
    <source>
        <strain evidence="4 5">A1</strain>
    </source>
</reference>
<dbReference type="InterPro" id="IPR011009">
    <property type="entry name" value="Kinase-like_dom_sf"/>
</dbReference>
<accession>A0A2N0QXR2</accession>
<dbReference type="Pfam" id="PF07714">
    <property type="entry name" value="PK_Tyr_Ser-Thr"/>
    <property type="match status" value="2"/>
</dbReference>
<gene>
    <name evidence="4" type="ORF">RhiirA1_474966</name>
</gene>
<dbReference type="AlphaFoldDB" id="A0A2N0QXR2"/>
<dbReference type="EMBL" id="LLXH01002409">
    <property type="protein sequence ID" value="PKC55821.1"/>
    <property type="molecule type" value="Genomic_DNA"/>
</dbReference>
<keyword evidence="2" id="KW-0067">ATP-binding</keyword>
<dbReference type="SUPFAM" id="SSF56112">
    <property type="entry name" value="Protein kinase-like (PK-like)"/>
    <property type="match status" value="2"/>
</dbReference>
<dbReference type="VEuPathDB" id="FungiDB:RhiirFUN_013326"/>
<dbReference type="Proteomes" id="UP000232688">
    <property type="component" value="Unassembled WGS sequence"/>
</dbReference>
<dbReference type="GO" id="GO:0005524">
    <property type="term" value="F:ATP binding"/>
    <property type="evidence" value="ECO:0007669"/>
    <property type="project" value="InterPro"/>
</dbReference>
<dbReference type="VEuPathDB" id="FungiDB:RhiirA1_474966"/>
<evidence type="ECO:0000256" key="1">
    <source>
        <dbReference type="ARBA" id="ARBA00022741"/>
    </source>
</evidence>
<dbReference type="InterPro" id="IPR000719">
    <property type="entry name" value="Prot_kinase_dom"/>
</dbReference>
<dbReference type="VEuPathDB" id="FungiDB:RhiirFUN_011770"/>
<dbReference type="PANTHER" id="PTHR44329">
    <property type="entry name" value="SERINE/THREONINE-PROTEIN KINASE TNNI3K-RELATED"/>
    <property type="match status" value="1"/>
</dbReference>
<protein>
    <submittedName>
        <fullName evidence="4">Kinase-like protein</fullName>
    </submittedName>
</protein>
<evidence type="ECO:0000259" key="3">
    <source>
        <dbReference type="PROSITE" id="PS50011"/>
    </source>
</evidence>
<feature type="domain" description="Protein kinase" evidence="3">
    <location>
        <begin position="120"/>
        <end position="401"/>
    </location>
</feature>
<keyword evidence="1" id="KW-0547">Nucleotide-binding</keyword>
<dbReference type="PANTHER" id="PTHR44329:SF298">
    <property type="entry name" value="MIXED LINEAGE KINASE DOMAIN-LIKE PROTEIN"/>
    <property type="match status" value="1"/>
</dbReference>
<dbReference type="GO" id="GO:0004674">
    <property type="term" value="F:protein serine/threonine kinase activity"/>
    <property type="evidence" value="ECO:0007669"/>
    <property type="project" value="TreeGrafter"/>
</dbReference>
<evidence type="ECO:0000256" key="2">
    <source>
        <dbReference type="ARBA" id="ARBA00022840"/>
    </source>
</evidence>
<evidence type="ECO:0000313" key="4">
    <source>
        <dbReference type="EMBL" id="PKC55821.1"/>
    </source>
</evidence>